<dbReference type="AlphaFoldDB" id="A0A316TI91"/>
<comment type="caution">
    <text evidence="2">The sequence shown here is derived from an EMBL/GenBank/DDBJ whole genome shotgun (WGS) entry which is preliminary data.</text>
</comment>
<feature type="transmembrane region" description="Helical" evidence="1">
    <location>
        <begin position="106"/>
        <end position="124"/>
    </location>
</feature>
<dbReference type="OrthoDB" id="6711110at2"/>
<feature type="transmembrane region" description="Helical" evidence="1">
    <location>
        <begin position="75"/>
        <end position="97"/>
    </location>
</feature>
<feature type="transmembrane region" description="Helical" evidence="1">
    <location>
        <begin position="6"/>
        <end position="23"/>
    </location>
</feature>
<dbReference type="Proteomes" id="UP000245507">
    <property type="component" value="Unassembled WGS sequence"/>
</dbReference>
<proteinExistence type="predicted"/>
<feature type="transmembrane region" description="Helical" evidence="1">
    <location>
        <begin position="144"/>
        <end position="161"/>
    </location>
</feature>
<dbReference type="EMBL" id="QGDD01000004">
    <property type="protein sequence ID" value="PWN02949.1"/>
    <property type="molecule type" value="Genomic_DNA"/>
</dbReference>
<sequence length="252" mass="27759">MRDDIYALAFLIGDVVMIAGGYWAGWKFIKQYRNYLLGIEWFIIATSGVNFLIWALRFPEDKEAGEASVQYDVAFFLDAFSRSVGITLLLVVGFLAVTHRHKSSKAVDVAIFAVGIGAGLYLGQPKFQDHVDDSGHHILYAGPATIYLVVNLLTLVFLVYLTKRLWDIGATKVAIATLLVSLAGTGIALTYDFFPFPASVDPLQDRALFYALALTVWGLQLFTYLFAYRALHDHNVAAGPAPEADESKTVLA</sequence>
<evidence type="ECO:0000256" key="1">
    <source>
        <dbReference type="SAM" id="Phobius"/>
    </source>
</evidence>
<gene>
    <name evidence="2" type="ORF">DJ010_11225</name>
</gene>
<dbReference type="RefSeq" id="WP_109693751.1">
    <property type="nucleotide sequence ID" value="NZ_QGDD01000004.1"/>
</dbReference>
<evidence type="ECO:0000313" key="3">
    <source>
        <dbReference type="Proteomes" id="UP000245507"/>
    </source>
</evidence>
<keyword evidence="3" id="KW-1185">Reference proteome</keyword>
<evidence type="ECO:0000313" key="2">
    <source>
        <dbReference type="EMBL" id="PWN02949.1"/>
    </source>
</evidence>
<protein>
    <submittedName>
        <fullName evidence="2">Transporter</fullName>
    </submittedName>
</protein>
<keyword evidence="1" id="KW-1133">Transmembrane helix</keyword>
<feature type="transmembrane region" description="Helical" evidence="1">
    <location>
        <begin position="173"/>
        <end position="195"/>
    </location>
</feature>
<reference evidence="2 3" key="1">
    <citation type="submission" date="2018-05" db="EMBL/GenBank/DDBJ databases">
        <title>Nocardioides silvaticus genome.</title>
        <authorList>
            <person name="Li C."/>
            <person name="Wang G."/>
        </authorList>
    </citation>
    <scope>NUCLEOTIDE SEQUENCE [LARGE SCALE GENOMIC DNA]</scope>
    <source>
        <strain evidence="2 3">CCTCC AB 2018079</strain>
    </source>
</reference>
<accession>A0A316TI91</accession>
<keyword evidence="1" id="KW-0472">Membrane</keyword>
<name>A0A316TI91_9ACTN</name>
<keyword evidence="1" id="KW-0812">Transmembrane</keyword>
<organism evidence="2 3">
    <name type="scientific">Nocardioides silvaticus</name>
    <dbReference type="NCBI Taxonomy" id="2201891"/>
    <lineage>
        <taxon>Bacteria</taxon>
        <taxon>Bacillati</taxon>
        <taxon>Actinomycetota</taxon>
        <taxon>Actinomycetes</taxon>
        <taxon>Propionibacteriales</taxon>
        <taxon>Nocardioidaceae</taxon>
        <taxon>Nocardioides</taxon>
    </lineage>
</organism>
<feature type="transmembrane region" description="Helical" evidence="1">
    <location>
        <begin position="207"/>
        <end position="227"/>
    </location>
</feature>
<feature type="transmembrane region" description="Helical" evidence="1">
    <location>
        <begin position="35"/>
        <end position="55"/>
    </location>
</feature>